<dbReference type="InterPro" id="IPR036217">
    <property type="entry name" value="MethylDNA_cys_MeTrfase_DNAb"/>
</dbReference>
<keyword evidence="1" id="KW-0227">DNA damage</keyword>
<gene>
    <name evidence="7" type="ORF">BRENAR_LOCUS69</name>
</gene>
<dbReference type="GO" id="GO:0003824">
    <property type="term" value="F:catalytic activity"/>
    <property type="evidence" value="ECO:0007669"/>
    <property type="project" value="InterPro"/>
</dbReference>
<evidence type="ECO:0000256" key="5">
    <source>
        <dbReference type="SAM" id="MobiDB-lite"/>
    </source>
</evidence>
<protein>
    <recommendedName>
        <fullName evidence="2">6-O-methylguanine-DNA methyltransferase</fullName>
    </recommendedName>
    <alternativeName>
        <fullName evidence="4">DNA repair MTase</fullName>
    </alternativeName>
    <alternativeName>
        <fullName evidence="3">O-6-methylguanine-DNA-alkyltransferase</fullName>
    </alternativeName>
</protein>
<evidence type="ECO:0000259" key="6">
    <source>
        <dbReference type="Pfam" id="PF01035"/>
    </source>
</evidence>
<dbReference type="Gene3D" id="1.10.10.10">
    <property type="entry name" value="Winged helix-like DNA-binding domain superfamily/Winged helix DNA-binding domain"/>
    <property type="match status" value="1"/>
</dbReference>
<proteinExistence type="predicted"/>
<dbReference type="Proteomes" id="UP000290900">
    <property type="component" value="Unassembled WGS sequence"/>
</dbReference>
<dbReference type="OrthoDB" id="2548197at2759"/>
<evidence type="ECO:0000256" key="1">
    <source>
        <dbReference type="ARBA" id="ARBA00022763"/>
    </source>
</evidence>
<dbReference type="PANTHER" id="PTHR42942:SF1">
    <property type="entry name" value="ALKYLTRANSFERASE-LIKE PROTEIN 1"/>
    <property type="match status" value="1"/>
</dbReference>
<dbReference type="InterPro" id="IPR036388">
    <property type="entry name" value="WH-like_DNA-bd_sf"/>
</dbReference>
<dbReference type="InterPro" id="IPR052520">
    <property type="entry name" value="ATL_DNA_repair"/>
</dbReference>
<sequence>MPKIPTEEQLTFHYAVYSKVCEIPYGQTTSYGHIAKLIHYPRNPRQVGMSLKHMDYYLQFLNDEDDRALFDPSSIPWWRVINSEGGISKRETPEAVRRQVERLRQEGVEVETQDWTRQSSAPSSWTPYHVNFQSYGWFPHVQGEDDEDESSDSVTVKQEDEGL</sequence>
<dbReference type="PANTHER" id="PTHR42942">
    <property type="entry name" value="6-O-METHYLGUANINE DNA METHYLTRANSFERASE"/>
    <property type="match status" value="1"/>
</dbReference>
<organism evidence="7 8">
    <name type="scientific">Brettanomyces naardenensis</name>
    <name type="common">Yeast</name>
    <dbReference type="NCBI Taxonomy" id="13370"/>
    <lineage>
        <taxon>Eukaryota</taxon>
        <taxon>Fungi</taxon>
        <taxon>Dikarya</taxon>
        <taxon>Ascomycota</taxon>
        <taxon>Saccharomycotina</taxon>
        <taxon>Pichiomycetes</taxon>
        <taxon>Pichiales</taxon>
        <taxon>Pichiaceae</taxon>
        <taxon>Brettanomyces</taxon>
    </lineage>
</organism>
<evidence type="ECO:0000256" key="4">
    <source>
        <dbReference type="ARBA" id="ARBA00033095"/>
    </source>
</evidence>
<evidence type="ECO:0000256" key="2">
    <source>
        <dbReference type="ARBA" id="ARBA00030795"/>
    </source>
</evidence>
<keyword evidence="8" id="KW-1185">Reference proteome</keyword>
<accession>A0A448YEK8</accession>
<dbReference type="GO" id="GO:0006281">
    <property type="term" value="P:DNA repair"/>
    <property type="evidence" value="ECO:0007669"/>
    <property type="project" value="InterPro"/>
</dbReference>
<name>A0A448YEK8_BRENA</name>
<dbReference type="STRING" id="13370.A0A448YEK8"/>
<feature type="region of interest" description="Disordered" evidence="5">
    <location>
        <begin position="139"/>
        <end position="163"/>
    </location>
</feature>
<dbReference type="Pfam" id="PF01035">
    <property type="entry name" value="DNA_binding_1"/>
    <property type="match status" value="1"/>
</dbReference>
<dbReference type="InParanoid" id="A0A448YEK8"/>
<dbReference type="CDD" id="cd06445">
    <property type="entry name" value="ATase"/>
    <property type="match status" value="1"/>
</dbReference>
<reference evidence="7 8" key="1">
    <citation type="submission" date="2018-12" db="EMBL/GenBank/DDBJ databases">
        <authorList>
            <person name="Tiukova I."/>
            <person name="Dainat J."/>
        </authorList>
    </citation>
    <scope>NUCLEOTIDE SEQUENCE [LARGE SCALE GENOMIC DNA]</scope>
</reference>
<dbReference type="InterPro" id="IPR014048">
    <property type="entry name" value="MethylDNA_cys_MeTrfase_DNA-bd"/>
</dbReference>
<dbReference type="EMBL" id="CAACVR010000001">
    <property type="protein sequence ID" value="VEU19332.1"/>
    <property type="molecule type" value="Genomic_DNA"/>
</dbReference>
<evidence type="ECO:0000256" key="3">
    <source>
        <dbReference type="ARBA" id="ARBA00031621"/>
    </source>
</evidence>
<feature type="domain" description="Methylated-DNA-[protein]-cysteine S-methyltransferase DNA binding" evidence="6">
    <location>
        <begin position="12"/>
        <end position="108"/>
    </location>
</feature>
<evidence type="ECO:0000313" key="7">
    <source>
        <dbReference type="EMBL" id="VEU19332.1"/>
    </source>
</evidence>
<dbReference type="SUPFAM" id="SSF46767">
    <property type="entry name" value="Methylated DNA-protein cysteine methyltransferase, C-terminal domain"/>
    <property type="match status" value="1"/>
</dbReference>
<evidence type="ECO:0000313" key="8">
    <source>
        <dbReference type="Proteomes" id="UP000290900"/>
    </source>
</evidence>
<dbReference type="AlphaFoldDB" id="A0A448YEK8"/>